<dbReference type="SMART" id="SM00388">
    <property type="entry name" value="HisKA"/>
    <property type="match status" value="1"/>
</dbReference>
<evidence type="ECO:0000313" key="13">
    <source>
        <dbReference type="Proteomes" id="UP000199214"/>
    </source>
</evidence>
<accession>A0A1H7M6D7</accession>
<evidence type="ECO:0000256" key="6">
    <source>
        <dbReference type="ARBA" id="ARBA00022679"/>
    </source>
</evidence>
<organism evidence="12 13">
    <name type="scientific">Sphingomonas palmae</name>
    <dbReference type="NCBI Taxonomy" id="1855283"/>
    <lineage>
        <taxon>Bacteria</taxon>
        <taxon>Pseudomonadati</taxon>
        <taxon>Pseudomonadota</taxon>
        <taxon>Alphaproteobacteria</taxon>
        <taxon>Sphingomonadales</taxon>
        <taxon>Sphingomonadaceae</taxon>
        <taxon>Sphingomonas</taxon>
    </lineage>
</organism>
<keyword evidence="5" id="KW-0597">Phosphoprotein</keyword>
<evidence type="ECO:0000313" key="12">
    <source>
        <dbReference type="EMBL" id="SEL06508.1"/>
    </source>
</evidence>
<dbReference type="InterPro" id="IPR050980">
    <property type="entry name" value="2C_sensor_his_kinase"/>
</dbReference>
<dbReference type="SUPFAM" id="SSF55874">
    <property type="entry name" value="ATPase domain of HSP90 chaperone/DNA topoisomerase II/histidine kinase"/>
    <property type="match status" value="1"/>
</dbReference>
<keyword evidence="4" id="KW-1003">Cell membrane</keyword>
<dbReference type="EMBL" id="FNZZ01000002">
    <property type="protein sequence ID" value="SEL06508.1"/>
    <property type="molecule type" value="Genomic_DNA"/>
</dbReference>
<evidence type="ECO:0000256" key="4">
    <source>
        <dbReference type="ARBA" id="ARBA00022475"/>
    </source>
</evidence>
<dbReference type="PANTHER" id="PTHR44936:SF10">
    <property type="entry name" value="SENSOR PROTEIN RSTB"/>
    <property type="match status" value="1"/>
</dbReference>
<dbReference type="Proteomes" id="UP000199214">
    <property type="component" value="Unassembled WGS sequence"/>
</dbReference>
<keyword evidence="10" id="KW-0472">Membrane</keyword>
<dbReference type="Pfam" id="PF02518">
    <property type="entry name" value="HATPase_c"/>
    <property type="match status" value="1"/>
</dbReference>
<dbReference type="InterPro" id="IPR036890">
    <property type="entry name" value="HATPase_C_sf"/>
</dbReference>
<dbReference type="GO" id="GO:0005886">
    <property type="term" value="C:plasma membrane"/>
    <property type="evidence" value="ECO:0007669"/>
    <property type="project" value="UniProtKB-SubCell"/>
</dbReference>
<dbReference type="InterPro" id="IPR004358">
    <property type="entry name" value="Sig_transdc_His_kin-like_C"/>
</dbReference>
<evidence type="ECO:0000256" key="8">
    <source>
        <dbReference type="ARBA" id="ARBA00022777"/>
    </source>
</evidence>
<dbReference type="PROSITE" id="PS50109">
    <property type="entry name" value="HIS_KIN"/>
    <property type="match status" value="1"/>
</dbReference>
<keyword evidence="6" id="KW-0808">Transferase</keyword>
<evidence type="ECO:0000256" key="7">
    <source>
        <dbReference type="ARBA" id="ARBA00022741"/>
    </source>
</evidence>
<feature type="domain" description="Histidine kinase" evidence="11">
    <location>
        <begin position="261"/>
        <end position="457"/>
    </location>
</feature>
<reference evidence="13" key="1">
    <citation type="submission" date="2016-10" db="EMBL/GenBank/DDBJ databases">
        <authorList>
            <person name="Varghese N."/>
            <person name="Submissions S."/>
        </authorList>
    </citation>
    <scope>NUCLEOTIDE SEQUENCE [LARGE SCALE GENOMIC DNA]</scope>
    <source>
        <strain evidence="13">JS21-1</strain>
    </source>
</reference>
<keyword evidence="13" id="KW-1185">Reference proteome</keyword>
<evidence type="ECO:0000256" key="9">
    <source>
        <dbReference type="ARBA" id="ARBA00022840"/>
    </source>
</evidence>
<keyword evidence="9" id="KW-0067">ATP-binding</keyword>
<dbReference type="EC" id="2.7.13.3" evidence="3"/>
<keyword evidence="8 12" id="KW-0418">Kinase</keyword>
<name>A0A1H7M6D7_9SPHN</name>
<proteinExistence type="predicted"/>
<dbReference type="InterPro" id="IPR003661">
    <property type="entry name" value="HisK_dim/P_dom"/>
</dbReference>
<keyword evidence="10" id="KW-1133">Transmembrane helix</keyword>
<dbReference type="PANTHER" id="PTHR44936">
    <property type="entry name" value="SENSOR PROTEIN CREC"/>
    <property type="match status" value="1"/>
</dbReference>
<gene>
    <name evidence="12" type="ORF">SAMN05216382_1390</name>
</gene>
<dbReference type="CDD" id="cd00082">
    <property type="entry name" value="HisKA"/>
    <property type="match status" value="1"/>
</dbReference>
<dbReference type="InterPro" id="IPR005467">
    <property type="entry name" value="His_kinase_dom"/>
</dbReference>
<dbReference type="SUPFAM" id="SSF47384">
    <property type="entry name" value="Homodimeric domain of signal transducing histidine kinase"/>
    <property type="match status" value="1"/>
</dbReference>
<dbReference type="STRING" id="1855283.SAMN05216382_1390"/>
<comment type="catalytic activity">
    <reaction evidence="1">
        <text>ATP + protein L-histidine = ADP + protein N-phospho-L-histidine.</text>
        <dbReference type="EC" id="2.7.13.3"/>
    </reaction>
</comment>
<evidence type="ECO:0000256" key="10">
    <source>
        <dbReference type="SAM" id="Phobius"/>
    </source>
</evidence>
<dbReference type="PRINTS" id="PR00344">
    <property type="entry name" value="BCTRLSENSOR"/>
</dbReference>
<evidence type="ECO:0000256" key="1">
    <source>
        <dbReference type="ARBA" id="ARBA00000085"/>
    </source>
</evidence>
<dbReference type="InterPro" id="IPR036097">
    <property type="entry name" value="HisK_dim/P_sf"/>
</dbReference>
<evidence type="ECO:0000259" key="11">
    <source>
        <dbReference type="PROSITE" id="PS50109"/>
    </source>
</evidence>
<dbReference type="Gene3D" id="3.30.565.10">
    <property type="entry name" value="Histidine kinase-like ATPase, C-terminal domain"/>
    <property type="match status" value="1"/>
</dbReference>
<feature type="transmembrane region" description="Helical" evidence="10">
    <location>
        <begin position="186"/>
        <end position="205"/>
    </location>
</feature>
<dbReference type="SMART" id="SM00387">
    <property type="entry name" value="HATPase_c"/>
    <property type="match status" value="1"/>
</dbReference>
<keyword evidence="10" id="KW-0812">Transmembrane</keyword>
<evidence type="ECO:0000256" key="2">
    <source>
        <dbReference type="ARBA" id="ARBA00004651"/>
    </source>
</evidence>
<dbReference type="AlphaFoldDB" id="A0A1H7M6D7"/>
<dbReference type="Gene3D" id="1.10.287.130">
    <property type="match status" value="1"/>
</dbReference>
<dbReference type="Pfam" id="PF00512">
    <property type="entry name" value="HisKA"/>
    <property type="match status" value="1"/>
</dbReference>
<protein>
    <recommendedName>
        <fullName evidence="3">histidine kinase</fullName>
        <ecNumber evidence="3">2.7.13.3</ecNumber>
    </recommendedName>
</protein>
<dbReference type="InterPro" id="IPR003594">
    <property type="entry name" value="HATPase_dom"/>
</dbReference>
<dbReference type="OrthoDB" id="9804645at2"/>
<keyword evidence="7" id="KW-0547">Nucleotide-binding</keyword>
<dbReference type="GO" id="GO:0000155">
    <property type="term" value="F:phosphorelay sensor kinase activity"/>
    <property type="evidence" value="ECO:0007669"/>
    <property type="project" value="InterPro"/>
</dbReference>
<comment type="subcellular location">
    <subcellularLocation>
        <location evidence="2">Cell membrane</location>
        <topology evidence="2">Multi-pass membrane protein</topology>
    </subcellularLocation>
</comment>
<evidence type="ECO:0000256" key="5">
    <source>
        <dbReference type="ARBA" id="ARBA00022553"/>
    </source>
</evidence>
<dbReference type="GO" id="GO:0005524">
    <property type="term" value="F:ATP binding"/>
    <property type="evidence" value="ECO:0007669"/>
    <property type="project" value="UniProtKB-KW"/>
</dbReference>
<sequence length="458" mass="49329">MRRAPSALVSIGGFGAAVAMLSVATTASIVVLAPPPPTLRMSAAEAIGALSRPGAAFEREMVELPSQGTRVPNLEELIAAELRLDPRSVRVTWLENIQPLVGLDPKGGKQAANDRENPLGGRTLVFRSRKNGLFEMLDPNVRSAEYRRSAVQMTRPAFVLSVRRNSGNWISVQPTRPFLTGWQRNMLVSLAVTLLLLVPLAWVFARRMTRPFRVLAGALGDQDDVVPEAGPRELREAAAAIGAMRDRLSREATERARMLTAIAHDLRTPMTGLRLRVESSPEPQRARMIADLDRMQSMIGEVLTFAREAATPIETIDVRPTLVTVLADMHGQGESLRLLSGDEANVSVSPPGFRRAIENLLQNAVDYAGGGTIAIERDGAEVCISVADTGPGIAVVDRARLLRPFERGESSRNRQTGGVGLGLSIVSDFANRHKGSFTLAEAPGGGTLAILTLPAARL</sequence>
<evidence type="ECO:0000256" key="3">
    <source>
        <dbReference type="ARBA" id="ARBA00012438"/>
    </source>
</evidence>